<dbReference type="RefSeq" id="WP_110173620.1">
    <property type="nucleotide sequence ID" value="NZ_CP015136.1"/>
</dbReference>
<dbReference type="PANTHER" id="PTHR30069">
    <property type="entry name" value="TONB-DEPENDENT OUTER MEMBRANE RECEPTOR"/>
    <property type="match status" value="1"/>
</dbReference>
<dbReference type="SUPFAM" id="SSF56935">
    <property type="entry name" value="Porins"/>
    <property type="match status" value="1"/>
</dbReference>
<keyword evidence="4" id="KW-0812">Transmembrane</keyword>
<reference evidence="7 8" key="1">
    <citation type="journal article" date="2016" name="Genome Announc.">
        <title>First Complete Genome Sequence of a Subdivision 6 Acidobacterium Strain.</title>
        <authorList>
            <person name="Huang S."/>
            <person name="Vieira S."/>
            <person name="Bunk B."/>
            <person name="Riedel T."/>
            <person name="Sproer C."/>
            <person name="Overmann J."/>
        </authorList>
    </citation>
    <scope>NUCLEOTIDE SEQUENCE [LARGE SCALE GENOMIC DNA]</scope>
    <source>
        <strain evidence="8">DSM 100886 HEG_-6_39</strain>
    </source>
</reference>
<evidence type="ECO:0000256" key="2">
    <source>
        <dbReference type="ARBA" id="ARBA00022448"/>
    </source>
</evidence>
<evidence type="ECO:0000256" key="4">
    <source>
        <dbReference type="ARBA" id="ARBA00022692"/>
    </source>
</evidence>
<reference evidence="8" key="2">
    <citation type="submission" date="2016-04" db="EMBL/GenBank/DDBJ databases">
        <title>First Complete Genome Sequence of a Subdivision 6 Acidobacterium.</title>
        <authorList>
            <person name="Huang S."/>
            <person name="Vieira S."/>
            <person name="Bunk B."/>
            <person name="Riedel T."/>
            <person name="Sproeer C."/>
            <person name="Overmann J."/>
        </authorList>
    </citation>
    <scope>NUCLEOTIDE SEQUENCE [LARGE SCALE GENOMIC DNA]</scope>
    <source>
        <strain evidence="8">DSM 100886 HEG_-6_39</strain>
    </source>
</reference>
<dbReference type="GO" id="GO:0044718">
    <property type="term" value="P:siderophore transmembrane transport"/>
    <property type="evidence" value="ECO:0007669"/>
    <property type="project" value="TreeGrafter"/>
</dbReference>
<dbReference type="AlphaFoldDB" id="A0A143PTT3"/>
<evidence type="ECO:0000256" key="6">
    <source>
        <dbReference type="ARBA" id="ARBA00023237"/>
    </source>
</evidence>
<dbReference type="PANTHER" id="PTHR30069:SF39">
    <property type="entry name" value="BLL6183 PROTEIN"/>
    <property type="match status" value="1"/>
</dbReference>
<dbReference type="OrthoDB" id="607931at2"/>
<dbReference type="EMBL" id="CP015136">
    <property type="protein sequence ID" value="AMY12137.1"/>
    <property type="molecule type" value="Genomic_DNA"/>
</dbReference>
<keyword evidence="8" id="KW-1185">Reference proteome</keyword>
<keyword evidence="5" id="KW-0472">Membrane</keyword>
<accession>A0A143PTT3</accession>
<dbReference type="InterPro" id="IPR039426">
    <property type="entry name" value="TonB-dep_rcpt-like"/>
</dbReference>
<proteinExistence type="predicted"/>
<dbReference type="Proteomes" id="UP000076079">
    <property type="component" value="Chromosome"/>
</dbReference>
<keyword evidence="2" id="KW-0813">Transport</keyword>
<keyword evidence="7" id="KW-0675">Receptor</keyword>
<dbReference type="KEGG" id="abac:LuPra_05409"/>
<dbReference type="GO" id="GO:0015344">
    <property type="term" value="F:siderophore uptake transmembrane transporter activity"/>
    <property type="evidence" value="ECO:0007669"/>
    <property type="project" value="TreeGrafter"/>
</dbReference>
<protein>
    <submittedName>
        <fullName evidence="7">Outer membrane cobalamin receptor protein</fullName>
    </submittedName>
</protein>
<evidence type="ECO:0000256" key="1">
    <source>
        <dbReference type="ARBA" id="ARBA00004571"/>
    </source>
</evidence>
<evidence type="ECO:0000313" key="7">
    <source>
        <dbReference type="EMBL" id="AMY12137.1"/>
    </source>
</evidence>
<dbReference type="GO" id="GO:0009279">
    <property type="term" value="C:cell outer membrane"/>
    <property type="evidence" value="ECO:0007669"/>
    <property type="project" value="UniProtKB-SubCell"/>
</dbReference>
<gene>
    <name evidence="7" type="ORF">LuPra_05409</name>
</gene>
<evidence type="ECO:0000256" key="3">
    <source>
        <dbReference type="ARBA" id="ARBA00022452"/>
    </source>
</evidence>
<organism evidence="7 8">
    <name type="scientific">Luteitalea pratensis</name>
    <dbReference type="NCBI Taxonomy" id="1855912"/>
    <lineage>
        <taxon>Bacteria</taxon>
        <taxon>Pseudomonadati</taxon>
        <taxon>Acidobacteriota</taxon>
        <taxon>Vicinamibacteria</taxon>
        <taxon>Vicinamibacterales</taxon>
        <taxon>Vicinamibacteraceae</taxon>
        <taxon>Luteitalea</taxon>
    </lineage>
</organism>
<dbReference type="InterPro" id="IPR036942">
    <property type="entry name" value="Beta-barrel_TonB_sf"/>
</dbReference>
<keyword evidence="6" id="KW-0998">Cell outer membrane</keyword>
<comment type="subcellular location">
    <subcellularLocation>
        <location evidence="1">Cell outer membrane</location>
        <topology evidence="1">Multi-pass membrane protein</topology>
    </subcellularLocation>
</comment>
<dbReference type="STRING" id="1855912.LuPra_05409"/>
<evidence type="ECO:0000313" key="8">
    <source>
        <dbReference type="Proteomes" id="UP000076079"/>
    </source>
</evidence>
<keyword evidence="3" id="KW-1134">Transmembrane beta strand</keyword>
<name>A0A143PTT3_LUTPR</name>
<dbReference type="Gene3D" id="2.40.170.20">
    <property type="entry name" value="TonB-dependent receptor, beta-barrel domain"/>
    <property type="match status" value="1"/>
</dbReference>
<evidence type="ECO:0000256" key="5">
    <source>
        <dbReference type="ARBA" id="ARBA00023136"/>
    </source>
</evidence>
<sequence>MTDAATGMPVPGTLVRCGDRAPVITDSSGIATLPACLSSLDVTRDGYGGERLLPPFADPVLVRLAPERRSSESVTVVGPAAGQPEAGVPAQIAITRDELAMLRSVTFDDPVRTLQQLPGVATSDELRAELSVRGSPFRQVGLVLDEVKSRLLVHTVRGVEQTGSVALLNADLIEAATLTPGAGPQRFGNTVGAELGIRTRAGQQDGFHGRAMASAVAATGYVEGPIGSDRVTFIAGLRRSYVSWIVRRIDPDVSGTFEFTDGQAKLDARLGSRQSLSAGLLAGSSAYDERGRRTSPNALDLGKNETAMGTLAWQAQVGSQWIVRQRVAAISSRYRNENPDTLPLDNGTEHEWLSRSIVEWAPAPSVSMDAAAQVQAFTSRGASVVYHPNTRLPLSDVSHHGTQTLAGGHVHARWSPHRGVTLAGGVRGDRLLDLETFVGGWAQAQVALSSDVALTAAVGRHGQSPDVLQRFGPAGTADLAFETAMLFDAGLAWRRGPWGLAINVYDRHEDDGLDTPDRQFRLTSQGTLAGGNPRAPWENAWTGRGRGAELLLRRQSGAGTRGVRWSGWIGYGYGATTYESDLDPEFAGAFDQRHLVTVSTTAQLGERWDAAATLRVATNWPYEGWFEDRGEGRIALSSERNALRLPDYGRLDLRVRYRVPLPHGRLLLFAEALNATDRANYRQVTATINLRTFAVSRLSEKQLPIVPAVGFAYEF</sequence>